<comment type="caution">
    <text evidence="1">The sequence shown here is derived from an EMBL/GenBank/DDBJ whole genome shotgun (WGS) entry which is preliminary data.</text>
</comment>
<accession>A0A9P5BTN3</accession>
<dbReference type="Proteomes" id="UP000758155">
    <property type="component" value="Unassembled WGS sequence"/>
</dbReference>
<dbReference type="AlphaFoldDB" id="A0A9P5BTN3"/>
<organism evidence="1 2">
    <name type="scientific">Didymella heteroderae</name>
    <dbReference type="NCBI Taxonomy" id="1769908"/>
    <lineage>
        <taxon>Eukaryota</taxon>
        <taxon>Fungi</taxon>
        <taxon>Dikarya</taxon>
        <taxon>Ascomycota</taxon>
        <taxon>Pezizomycotina</taxon>
        <taxon>Dothideomycetes</taxon>
        <taxon>Pleosporomycetidae</taxon>
        <taxon>Pleosporales</taxon>
        <taxon>Pleosporineae</taxon>
        <taxon>Didymellaceae</taxon>
        <taxon>Didymella</taxon>
    </lineage>
</organism>
<evidence type="ECO:0000313" key="2">
    <source>
        <dbReference type="Proteomes" id="UP000758155"/>
    </source>
</evidence>
<dbReference type="EMBL" id="SWKV01000459">
    <property type="protein sequence ID" value="KAF3023785.1"/>
    <property type="molecule type" value="Genomic_DNA"/>
</dbReference>
<protein>
    <submittedName>
        <fullName evidence="1">Uncharacterized protein</fullName>
    </submittedName>
</protein>
<name>A0A9P5BTN3_9PLEO</name>
<sequence>MLTYDPQICDSVRFYSYGSPYYVFVLDNEQNEVVIYDPKTSKVVFRASFPFCDFTSMVTNEADVYIGLTTGQILKLEQDSRSRGYREVVREKRTGSDREPIGILGISDLIMFTGSECTRERDWTEWKIVNVTIEQKYEYKFNLGGVLECSTFSKKKQELLAVVKSESQRCLQVISIRKSDGIRIPVWRTYNLPDSPAVCPTLTASAVSSKGDVALRDRGLFRIVNPIPNGRLRTTKLKRKELGAPLFVDNVLKTDKGGQTSFVGAEDEYLVYCEYWSSKIAVAKHTEHGWEEKASWHFETGSTFSVRHKGRTYSNIHNPGWDGEKIMVRIGPDGFAGDMSCEKVPSMLLALDVSQLARPKPLVLTRALTNSRRQDGGENDIYSVSRNQISTVHDKPVFPKRRALGSGTDWV</sequence>
<proteinExistence type="predicted"/>
<keyword evidence="2" id="KW-1185">Reference proteome</keyword>
<reference evidence="1" key="1">
    <citation type="submission" date="2019-04" db="EMBL/GenBank/DDBJ databases">
        <title>Sequencing of skin fungus with MAO and IRED activity.</title>
        <authorList>
            <person name="Marsaioli A.J."/>
            <person name="Bonatto J.M.C."/>
            <person name="Reis Junior O."/>
        </authorList>
    </citation>
    <scope>NUCLEOTIDE SEQUENCE</scope>
    <source>
        <strain evidence="1">28M1</strain>
    </source>
</reference>
<gene>
    <name evidence="1" type="ORF">E8E12_000194</name>
</gene>
<evidence type="ECO:0000313" key="1">
    <source>
        <dbReference type="EMBL" id="KAF3023785.1"/>
    </source>
</evidence>